<dbReference type="Pfam" id="PF04542">
    <property type="entry name" value="Sigma70_r2"/>
    <property type="match status" value="1"/>
</dbReference>
<dbReference type="InterPro" id="IPR014284">
    <property type="entry name" value="RNA_pol_sigma-70_dom"/>
</dbReference>
<dbReference type="InterPro" id="IPR013324">
    <property type="entry name" value="RNA_pol_sigma_r3/r4-like"/>
</dbReference>
<evidence type="ECO:0000256" key="6">
    <source>
        <dbReference type="RuleBase" id="RU000716"/>
    </source>
</evidence>
<dbReference type="GO" id="GO:0006950">
    <property type="term" value="P:response to stress"/>
    <property type="evidence" value="ECO:0007669"/>
    <property type="project" value="UniProtKB-ARBA"/>
</dbReference>
<sequence>MNRVREQCTTVPASPLSAQQFESAVIPLLEPLYRQALRLTANPADAEDLVQETVLNAYAGLRAFEPGTNLKAWLRRIMMNAYISGYRKQKCRPAQHPTGEITDQQLVASASRMPSGLRSAEDQALEKLPDPYLKAAMMVLPEQFRVVVYFADIAGYSYKEIAAMTDTRQGTVSSRLNRGRKQLRALLFDSPAGHAAKTIGKAPCGATQHQATPSNLSPAPQP</sequence>
<comment type="caution">
    <text evidence="10">The sequence shown here is derived from an EMBL/GenBank/DDBJ whole genome shotgun (WGS) entry which is preliminary data.</text>
</comment>
<evidence type="ECO:0000259" key="9">
    <source>
        <dbReference type="Pfam" id="PF08281"/>
    </source>
</evidence>
<dbReference type="GO" id="GO:0016987">
    <property type="term" value="F:sigma factor activity"/>
    <property type="evidence" value="ECO:0007669"/>
    <property type="project" value="UniProtKB-KW"/>
</dbReference>
<evidence type="ECO:0000256" key="7">
    <source>
        <dbReference type="SAM" id="MobiDB-lite"/>
    </source>
</evidence>
<dbReference type="NCBIfam" id="TIGR02937">
    <property type="entry name" value="sigma70-ECF"/>
    <property type="match status" value="1"/>
</dbReference>
<dbReference type="Proteomes" id="UP000093629">
    <property type="component" value="Unassembled WGS sequence"/>
</dbReference>
<evidence type="ECO:0000259" key="8">
    <source>
        <dbReference type="Pfam" id="PF04542"/>
    </source>
</evidence>
<dbReference type="InterPro" id="IPR013249">
    <property type="entry name" value="RNA_pol_sigma70_r4_t2"/>
</dbReference>
<evidence type="ECO:0000256" key="3">
    <source>
        <dbReference type="ARBA" id="ARBA00023082"/>
    </source>
</evidence>
<dbReference type="InterPro" id="IPR007627">
    <property type="entry name" value="RNA_pol_sigma70_r2"/>
</dbReference>
<reference evidence="10 11" key="1">
    <citation type="submission" date="2016-06" db="EMBL/GenBank/DDBJ databases">
        <authorList>
            <person name="Kjaerup R.B."/>
            <person name="Dalgaard T.S."/>
            <person name="Juul-Madsen H.R."/>
        </authorList>
    </citation>
    <scope>NUCLEOTIDE SEQUENCE [LARGE SCALE GENOMIC DNA]</scope>
    <source>
        <strain evidence="10 11">1245139.5</strain>
    </source>
</reference>
<dbReference type="SUPFAM" id="SSF88946">
    <property type="entry name" value="Sigma2 domain of RNA polymerase sigma factors"/>
    <property type="match status" value="1"/>
</dbReference>
<feature type="compositionally biased region" description="Polar residues" evidence="7">
    <location>
        <begin position="207"/>
        <end position="222"/>
    </location>
</feature>
<dbReference type="SUPFAM" id="SSF88659">
    <property type="entry name" value="Sigma3 and sigma4 domains of RNA polymerase sigma factors"/>
    <property type="match status" value="1"/>
</dbReference>
<dbReference type="EMBL" id="LZLQ01000098">
    <property type="protein sequence ID" value="OBK14395.1"/>
    <property type="molecule type" value="Genomic_DNA"/>
</dbReference>
<dbReference type="GO" id="GO:0003677">
    <property type="term" value="F:DNA binding"/>
    <property type="evidence" value="ECO:0007669"/>
    <property type="project" value="UniProtKB-KW"/>
</dbReference>
<evidence type="ECO:0000256" key="5">
    <source>
        <dbReference type="ARBA" id="ARBA00023163"/>
    </source>
</evidence>
<keyword evidence="3 6" id="KW-0731">Sigma factor</keyword>
<dbReference type="OrthoDB" id="9803470at2"/>
<dbReference type="PANTHER" id="PTHR43133:SF59">
    <property type="entry name" value="ECF RNA POLYMERASE SIGMA FACTOR SIGR"/>
    <property type="match status" value="1"/>
</dbReference>
<dbReference type="CDD" id="cd06171">
    <property type="entry name" value="Sigma70_r4"/>
    <property type="match status" value="1"/>
</dbReference>
<dbReference type="PANTHER" id="PTHR43133">
    <property type="entry name" value="RNA POLYMERASE ECF-TYPE SIGMA FACTO"/>
    <property type="match status" value="1"/>
</dbReference>
<keyword evidence="2 6" id="KW-0805">Transcription regulation</keyword>
<dbReference type="Pfam" id="PF08281">
    <property type="entry name" value="Sigma70_r4_2"/>
    <property type="match status" value="1"/>
</dbReference>
<dbReference type="GO" id="GO:0006352">
    <property type="term" value="P:DNA-templated transcription initiation"/>
    <property type="evidence" value="ECO:0007669"/>
    <property type="project" value="InterPro"/>
</dbReference>
<dbReference type="Gene3D" id="1.10.10.10">
    <property type="entry name" value="Winged helix-like DNA-binding domain superfamily/Winged helix DNA-binding domain"/>
    <property type="match status" value="1"/>
</dbReference>
<protein>
    <recommendedName>
        <fullName evidence="6">RNA polymerase sigma factor</fullName>
    </recommendedName>
</protein>
<dbReference type="AlphaFoldDB" id="A0A1A3MZ85"/>
<keyword evidence="11" id="KW-1185">Reference proteome</keyword>
<keyword evidence="5 6" id="KW-0804">Transcription</keyword>
<accession>A0A1A3MZ85</accession>
<feature type="domain" description="RNA polymerase sigma factor 70 region 4 type 2" evidence="9">
    <location>
        <begin position="133"/>
        <end position="183"/>
    </location>
</feature>
<proteinExistence type="inferred from homology"/>
<feature type="region of interest" description="Disordered" evidence="7">
    <location>
        <begin position="203"/>
        <end position="222"/>
    </location>
</feature>
<dbReference type="InterPro" id="IPR039425">
    <property type="entry name" value="RNA_pol_sigma-70-like"/>
</dbReference>
<dbReference type="InterPro" id="IPR013325">
    <property type="entry name" value="RNA_pol_sigma_r2"/>
</dbReference>
<evidence type="ECO:0000256" key="4">
    <source>
        <dbReference type="ARBA" id="ARBA00023125"/>
    </source>
</evidence>
<dbReference type="Gene3D" id="1.10.1740.10">
    <property type="match status" value="1"/>
</dbReference>
<dbReference type="RefSeq" id="WP_065159557.1">
    <property type="nucleotide sequence ID" value="NZ_LZLQ01000098.1"/>
</dbReference>
<evidence type="ECO:0000313" key="10">
    <source>
        <dbReference type="EMBL" id="OBK14395.1"/>
    </source>
</evidence>
<evidence type="ECO:0000256" key="2">
    <source>
        <dbReference type="ARBA" id="ARBA00023015"/>
    </source>
</evidence>
<organism evidence="10 11">
    <name type="scientific">Mycobacterium asiaticum</name>
    <dbReference type="NCBI Taxonomy" id="1790"/>
    <lineage>
        <taxon>Bacteria</taxon>
        <taxon>Bacillati</taxon>
        <taxon>Actinomycetota</taxon>
        <taxon>Actinomycetes</taxon>
        <taxon>Mycobacteriales</taxon>
        <taxon>Mycobacteriaceae</taxon>
        <taxon>Mycobacterium</taxon>
    </lineage>
</organism>
<dbReference type="InterPro" id="IPR036388">
    <property type="entry name" value="WH-like_DNA-bd_sf"/>
</dbReference>
<dbReference type="InterPro" id="IPR000838">
    <property type="entry name" value="RNA_pol_sigma70_ECF_CS"/>
</dbReference>
<comment type="similarity">
    <text evidence="1 6">Belongs to the sigma-70 factor family. ECF subfamily.</text>
</comment>
<feature type="domain" description="RNA polymerase sigma-70 region 2" evidence="8">
    <location>
        <begin position="30"/>
        <end position="90"/>
    </location>
</feature>
<evidence type="ECO:0000313" key="11">
    <source>
        <dbReference type="Proteomes" id="UP000093629"/>
    </source>
</evidence>
<dbReference type="PROSITE" id="PS01063">
    <property type="entry name" value="SIGMA70_ECF"/>
    <property type="match status" value="1"/>
</dbReference>
<keyword evidence="4 6" id="KW-0238">DNA-binding</keyword>
<gene>
    <name evidence="10" type="ORF">A5636_08515</name>
</gene>
<name>A0A1A3MZ85_MYCAS</name>
<evidence type="ECO:0000256" key="1">
    <source>
        <dbReference type="ARBA" id="ARBA00010641"/>
    </source>
</evidence>